<gene>
    <name evidence="1" type="ORF">BACPLE_00606</name>
</gene>
<dbReference type="AlphaFoldDB" id="B5CV77"/>
<comment type="caution">
    <text evidence="1">The sequence shown here is derived from an EMBL/GenBank/DDBJ whole genome shotgun (WGS) entry which is preliminary data.</text>
</comment>
<reference evidence="1 2" key="2">
    <citation type="submission" date="2008-08" db="EMBL/GenBank/DDBJ databases">
        <authorList>
            <person name="Fulton L."/>
            <person name="Clifton S."/>
            <person name="Fulton B."/>
            <person name="Xu J."/>
            <person name="Minx P."/>
            <person name="Pepin K.H."/>
            <person name="Johnson M."/>
            <person name="Thiruvilangam P."/>
            <person name="Bhonagiri V."/>
            <person name="Nash W.E."/>
            <person name="Mardis E.R."/>
            <person name="Wilson R.K."/>
        </authorList>
    </citation>
    <scope>NUCLEOTIDE SEQUENCE [LARGE SCALE GENOMIC DNA]</scope>
    <source>
        <strain evidence="2">DSM 17135 / JCM 12973 / M2</strain>
    </source>
</reference>
<reference evidence="1 2" key="1">
    <citation type="submission" date="2008-08" db="EMBL/GenBank/DDBJ databases">
        <title>Draft genome sequence of Bacteroides plebeius (DSM 17135).</title>
        <authorList>
            <person name="Sudarsanam P."/>
            <person name="Ley R."/>
            <person name="Guruge J."/>
            <person name="Turnbaugh P.J."/>
            <person name="Mahowald M."/>
            <person name="Liep D."/>
            <person name="Gordon J."/>
        </authorList>
    </citation>
    <scope>NUCLEOTIDE SEQUENCE [LARGE SCALE GENOMIC DNA]</scope>
    <source>
        <strain evidence="2">DSM 17135 / JCM 12973 / M2</strain>
    </source>
</reference>
<organism evidence="1 2">
    <name type="scientific">Phocaeicola plebeius (strain DSM 17135 / JCM 12973 / CCUG 54634 / M2)</name>
    <name type="common">Bacteroides plebeius</name>
    <dbReference type="NCBI Taxonomy" id="484018"/>
    <lineage>
        <taxon>Bacteria</taxon>
        <taxon>Pseudomonadati</taxon>
        <taxon>Bacteroidota</taxon>
        <taxon>Bacteroidia</taxon>
        <taxon>Bacteroidales</taxon>
        <taxon>Bacteroidaceae</taxon>
        <taxon>Phocaeicola</taxon>
    </lineage>
</organism>
<sequence>MPYAEDLQTCKEDVPASSLFLCLRLMDPVSRKILCSWCFSF</sequence>
<evidence type="ECO:0000313" key="1">
    <source>
        <dbReference type="EMBL" id="EDY96929.1"/>
    </source>
</evidence>
<accession>B5CV77</accession>
<dbReference type="EMBL" id="ABQC02000010">
    <property type="protein sequence ID" value="EDY96929.1"/>
    <property type="molecule type" value="Genomic_DNA"/>
</dbReference>
<protein>
    <submittedName>
        <fullName evidence="1">Uncharacterized protein</fullName>
    </submittedName>
</protein>
<dbReference type="Proteomes" id="UP000003452">
    <property type="component" value="Unassembled WGS sequence"/>
</dbReference>
<evidence type="ECO:0000313" key="2">
    <source>
        <dbReference type="Proteomes" id="UP000003452"/>
    </source>
</evidence>
<name>B5CV77_PHOPM</name>
<proteinExistence type="predicted"/>
<dbReference type="HOGENOM" id="CLU_3265894_0_0_10"/>